<dbReference type="EMBL" id="AVOT02104058">
    <property type="protein sequence ID" value="MBW0578986.1"/>
    <property type="molecule type" value="Genomic_DNA"/>
</dbReference>
<feature type="compositionally biased region" description="Basic residues" evidence="1">
    <location>
        <begin position="42"/>
        <end position="51"/>
    </location>
</feature>
<protein>
    <submittedName>
        <fullName evidence="2">Uncharacterized protein</fullName>
    </submittedName>
</protein>
<dbReference type="AlphaFoldDB" id="A0A9Q3KEC6"/>
<feature type="region of interest" description="Disordered" evidence="1">
    <location>
        <begin position="1"/>
        <end position="59"/>
    </location>
</feature>
<dbReference type="OrthoDB" id="5552562at2759"/>
<dbReference type="Proteomes" id="UP000765509">
    <property type="component" value="Unassembled WGS sequence"/>
</dbReference>
<keyword evidence="3" id="KW-1185">Reference proteome</keyword>
<evidence type="ECO:0000313" key="2">
    <source>
        <dbReference type="EMBL" id="MBW0578986.1"/>
    </source>
</evidence>
<gene>
    <name evidence="2" type="ORF">O181_118701</name>
</gene>
<proteinExistence type="predicted"/>
<feature type="compositionally biased region" description="Low complexity" evidence="1">
    <location>
        <begin position="29"/>
        <end position="41"/>
    </location>
</feature>
<organism evidence="2 3">
    <name type="scientific">Austropuccinia psidii MF-1</name>
    <dbReference type="NCBI Taxonomy" id="1389203"/>
    <lineage>
        <taxon>Eukaryota</taxon>
        <taxon>Fungi</taxon>
        <taxon>Dikarya</taxon>
        <taxon>Basidiomycota</taxon>
        <taxon>Pucciniomycotina</taxon>
        <taxon>Pucciniomycetes</taxon>
        <taxon>Pucciniales</taxon>
        <taxon>Sphaerophragmiaceae</taxon>
        <taxon>Austropuccinia</taxon>
    </lineage>
</organism>
<evidence type="ECO:0000256" key="1">
    <source>
        <dbReference type="SAM" id="MobiDB-lite"/>
    </source>
</evidence>
<feature type="region of interest" description="Disordered" evidence="1">
    <location>
        <begin position="97"/>
        <end position="123"/>
    </location>
</feature>
<comment type="caution">
    <text evidence="2">The sequence shown here is derived from an EMBL/GenBank/DDBJ whole genome shotgun (WGS) entry which is preliminary data.</text>
</comment>
<reference evidence="2" key="1">
    <citation type="submission" date="2021-03" db="EMBL/GenBank/DDBJ databases">
        <title>Draft genome sequence of rust myrtle Austropuccinia psidii MF-1, a brazilian biotype.</title>
        <authorList>
            <person name="Quecine M.C."/>
            <person name="Pachon D.M.R."/>
            <person name="Bonatelli M.L."/>
            <person name="Correr F.H."/>
            <person name="Franceschini L.M."/>
            <person name="Leite T.F."/>
            <person name="Margarido G.R.A."/>
            <person name="Almeida C.A."/>
            <person name="Ferrarezi J.A."/>
            <person name="Labate C.A."/>
        </authorList>
    </citation>
    <scope>NUCLEOTIDE SEQUENCE</scope>
    <source>
        <strain evidence="2">MF-1</strain>
    </source>
</reference>
<sequence>MTLELDTRYHERHKEKGSNQEKKPPMIESYSSIPPQGSSSKRAYRRKKKKGKNFEVSKDKPDAALLTKDNKFIGSEKEGGSEKAYVLIVVESTQLKNASRGLKIGKGHQDASLTSREKPELGS</sequence>
<evidence type="ECO:0000313" key="3">
    <source>
        <dbReference type="Proteomes" id="UP000765509"/>
    </source>
</evidence>
<accession>A0A9Q3KEC6</accession>
<name>A0A9Q3KEC6_9BASI</name>
<feature type="compositionally biased region" description="Basic and acidic residues" evidence="1">
    <location>
        <begin position="1"/>
        <end position="25"/>
    </location>
</feature>